<feature type="region of interest" description="Disordered" evidence="6">
    <location>
        <begin position="340"/>
        <end position="368"/>
    </location>
</feature>
<keyword evidence="5 7" id="KW-0472">Membrane</keyword>
<dbReference type="PANTHER" id="PTHR31425:SF50">
    <property type="entry name" value="FT-INTERACTING PROTEIN 3-RELATED"/>
    <property type="match status" value="1"/>
</dbReference>
<dbReference type="Pfam" id="PF00168">
    <property type="entry name" value="C2"/>
    <property type="match status" value="4"/>
</dbReference>
<comment type="subcellular location">
    <subcellularLocation>
        <location evidence="1">Membrane</location>
        <topology evidence="1">Multi-pass membrane protein</topology>
    </subcellularLocation>
</comment>
<dbReference type="Proteomes" id="UP000265515">
    <property type="component" value="Unassembled WGS sequence"/>
</dbReference>
<dbReference type="InterPro" id="IPR013583">
    <property type="entry name" value="MCTP_C"/>
</dbReference>
<dbReference type="InterPro" id="IPR047259">
    <property type="entry name" value="QUIRKY-like"/>
</dbReference>
<proteinExistence type="predicted"/>
<feature type="domain" description="C2" evidence="8">
    <location>
        <begin position="26"/>
        <end position="162"/>
    </location>
</feature>
<dbReference type="PANTHER" id="PTHR31425">
    <property type="entry name" value="PHOSPHORIBOSYLANTHRANILATE TRANSFERASE ISOFORM 1"/>
    <property type="match status" value="1"/>
</dbReference>
<feature type="transmembrane region" description="Helical" evidence="7">
    <location>
        <begin position="901"/>
        <end position="920"/>
    </location>
</feature>
<feature type="transmembrane region" description="Helical" evidence="7">
    <location>
        <begin position="940"/>
        <end position="966"/>
    </location>
</feature>
<evidence type="ECO:0000256" key="3">
    <source>
        <dbReference type="ARBA" id="ARBA00022737"/>
    </source>
</evidence>
<evidence type="ECO:0000256" key="2">
    <source>
        <dbReference type="ARBA" id="ARBA00022692"/>
    </source>
</evidence>
<feature type="compositionally biased region" description="Basic and acidic residues" evidence="6">
    <location>
        <begin position="1"/>
        <end position="15"/>
    </location>
</feature>
<dbReference type="EMBL" id="BFEA01000080">
    <property type="protein sequence ID" value="GBG66883.1"/>
    <property type="molecule type" value="Genomic_DNA"/>
</dbReference>
<evidence type="ECO:0000256" key="4">
    <source>
        <dbReference type="ARBA" id="ARBA00022989"/>
    </source>
</evidence>
<accession>A0A388KAB1</accession>
<keyword evidence="10" id="KW-1185">Reference proteome</keyword>
<feature type="region of interest" description="Disordered" evidence="6">
    <location>
        <begin position="1"/>
        <end position="32"/>
    </location>
</feature>
<protein>
    <recommendedName>
        <fullName evidence="8">C2 domain-containing protein</fullName>
    </recommendedName>
</protein>
<feature type="domain" description="C2" evidence="8">
    <location>
        <begin position="220"/>
        <end position="349"/>
    </location>
</feature>
<dbReference type="PROSITE" id="PS50004">
    <property type="entry name" value="C2"/>
    <property type="match status" value="4"/>
</dbReference>
<organism evidence="9 10">
    <name type="scientific">Chara braunii</name>
    <name type="common">Braun's stonewort</name>
    <dbReference type="NCBI Taxonomy" id="69332"/>
    <lineage>
        <taxon>Eukaryota</taxon>
        <taxon>Viridiplantae</taxon>
        <taxon>Streptophyta</taxon>
        <taxon>Charophyceae</taxon>
        <taxon>Charales</taxon>
        <taxon>Characeae</taxon>
        <taxon>Chara</taxon>
    </lineage>
</organism>
<evidence type="ECO:0000256" key="7">
    <source>
        <dbReference type="SAM" id="Phobius"/>
    </source>
</evidence>
<reference evidence="9 10" key="1">
    <citation type="journal article" date="2018" name="Cell">
        <title>The Chara Genome: Secondary Complexity and Implications for Plant Terrestrialization.</title>
        <authorList>
            <person name="Nishiyama T."/>
            <person name="Sakayama H."/>
            <person name="Vries J.D."/>
            <person name="Buschmann H."/>
            <person name="Saint-Marcoux D."/>
            <person name="Ullrich K.K."/>
            <person name="Haas F.B."/>
            <person name="Vanderstraeten L."/>
            <person name="Becker D."/>
            <person name="Lang D."/>
            <person name="Vosolsobe S."/>
            <person name="Rombauts S."/>
            <person name="Wilhelmsson P.K.I."/>
            <person name="Janitza P."/>
            <person name="Kern R."/>
            <person name="Heyl A."/>
            <person name="Rumpler F."/>
            <person name="Villalobos L.I.A.C."/>
            <person name="Clay J.M."/>
            <person name="Skokan R."/>
            <person name="Toyoda A."/>
            <person name="Suzuki Y."/>
            <person name="Kagoshima H."/>
            <person name="Schijlen E."/>
            <person name="Tajeshwar N."/>
            <person name="Catarino B."/>
            <person name="Hetherington A.J."/>
            <person name="Saltykova A."/>
            <person name="Bonnot C."/>
            <person name="Breuninger H."/>
            <person name="Symeonidi A."/>
            <person name="Radhakrishnan G.V."/>
            <person name="Van Nieuwerburgh F."/>
            <person name="Deforce D."/>
            <person name="Chang C."/>
            <person name="Karol K.G."/>
            <person name="Hedrich R."/>
            <person name="Ulvskov P."/>
            <person name="Glockner G."/>
            <person name="Delwiche C.F."/>
            <person name="Petrasek J."/>
            <person name="Van de Peer Y."/>
            <person name="Friml J."/>
            <person name="Beilby M."/>
            <person name="Dolan L."/>
            <person name="Kohara Y."/>
            <person name="Sugano S."/>
            <person name="Fujiyama A."/>
            <person name="Delaux P.-M."/>
            <person name="Quint M."/>
            <person name="TheiBen G."/>
            <person name="Hagemann M."/>
            <person name="Harholt J."/>
            <person name="Dunand C."/>
            <person name="Zachgo S."/>
            <person name="Langdale J."/>
            <person name="Maumus F."/>
            <person name="Straeten D.V.D."/>
            <person name="Gould S.B."/>
            <person name="Rensing S.A."/>
        </authorList>
    </citation>
    <scope>NUCLEOTIDE SEQUENCE [LARGE SCALE GENOMIC DNA]</scope>
    <source>
        <strain evidence="9 10">S276</strain>
    </source>
</reference>
<evidence type="ECO:0000256" key="6">
    <source>
        <dbReference type="SAM" id="MobiDB-lite"/>
    </source>
</evidence>
<dbReference type="AlphaFoldDB" id="A0A388KAB1"/>
<sequence>MDKKPETEGRKESFDPQKLMQEGGTAVTETTPSVASLNRKMYRNIHVEICRARNLAAKDGSGSADPYCTIEASGEQKMTTVKEREVNPVWNEQFVFRVPHVDGKPPMMPVVEKEILEICVYSKSNSKLKSGSSFLGRLKLPINLYGETPGVVLKGKEREEWRPLEKRGIFSHVQGEICFKIFYTEGEGFEDEPPRLPTSPNTALEVEPQTKRTSRPLALLAGSRSARSSSTEEHKSAYLYVRVDSAKALRVADQADGTSDPFVKLKLGKLSGTTKVILKDLNPKWNQVFAFENVKRTESDGSVTQDFNSETDSLEVTVWDQDYVTHDFLGAVAIPLSKLPTRSPADDPLPPQSYRLGKSNSSGGKSRHPIKGEICISAWFGSPDDRAYNEVFQPGKTGGVISTFTNVYWLPQLFYIRISVLKANNLVPPDSKRIPEVFVKVKLGSLQKVQTRVYKRSFEPEWNEDLLLIGSHPLDDALELDVFDRVNVSTEEFLGHARIPLSDIPERLDDTEALSRSYVLDKGEKRFARSVTGRIVLRMCIEGGYHVISESPSYPSCSQPSAKSLHKPLIGQLELGIISAKLIDVPKSTVSRSAPDVYCLARYGNKWVRTRNVSDLNPAWNENYIWDVSDVATFLTIGVYDNRASKAMSSNRKEALGKVRIRLSTLKRDETYRSVLPLFAPAGAGYRRMGDLELSVRLVFAVSPATVLKMYFQPALPAMHYYRPIPASALPALINTGMKLVASRLARGSPALRDEVVYHMLDSDEQKFTFRRMKANAFRIQAFFQGDSLGPLKKFMDEVRSWRNLPLTLGTHSAYVFVLYYMKFCVISSLIFCLFSVLLRYRFRTGVLPPMDSKLSVVEDTMPDDEDIEEEVDSDTAPEQELAVLQNPYKNYKILKSRYELLLDYALLIQSWLGTIASIFEKFSAIMTWQDPRGTFLFLIQLTVLILLMYYLSIKLLLTAAGFYFIRHPRLRNPLPPPPVNLMTKFPSLADRML</sequence>
<keyword evidence="3" id="KW-0677">Repeat</keyword>
<evidence type="ECO:0000313" key="10">
    <source>
        <dbReference type="Proteomes" id="UP000265515"/>
    </source>
</evidence>
<gene>
    <name evidence="9" type="ORF">CBR_g72638</name>
</gene>
<keyword evidence="2 7" id="KW-0812">Transmembrane</keyword>
<evidence type="ECO:0000256" key="5">
    <source>
        <dbReference type="ARBA" id="ARBA00023136"/>
    </source>
</evidence>
<dbReference type="STRING" id="69332.A0A388KAB1"/>
<dbReference type="OrthoDB" id="67700at2759"/>
<dbReference type="PRINTS" id="PR00360">
    <property type="entry name" value="C2DOMAIN"/>
</dbReference>
<dbReference type="OMA" id="DCGPTLE"/>
<name>A0A388KAB1_CHABU</name>
<dbReference type="SUPFAM" id="SSF49562">
    <property type="entry name" value="C2 domain (Calcium/lipid-binding domain, CaLB)"/>
    <property type="match status" value="4"/>
</dbReference>
<evidence type="ECO:0000313" key="9">
    <source>
        <dbReference type="EMBL" id="GBG66883.1"/>
    </source>
</evidence>
<dbReference type="Gene3D" id="2.60.40.150">
    <property type="entry name" value="C2 domain"/>
    <property type="match status" value="4"/>
</dbReference>
<dbReference type="SMART" id="SM00239">
    <property type="entry name" value="C2"/>
    <property type="match status" value="4"/>
</dbReference>
<keyword evidence="4 7" id="KW-1133">Transmembrane helix</keyword>
<dbReference type="InterPro" id="IPR000008">
    <property type="entry name" value="C2_dom"/>
</dbReference>
<comment type="caution">
    <text evidence="9">The sequence shown here is derived from an EMBL/GenBank/DDBJ whole genome shotgun (WGS) entry which is preliminary data.</text>
</comment>
<dbReference type="GO" id="GO:0016020">
    <property type="term" value="C:membrane"/>
    <property type="evidence" value="ECO:0007669"/>
    <property type="project" value="UniProtKB-SubCell"/>
</dbReference>
<evidence type="ECO:0000259" key="8">
    <source>
        <dbReference type="PROSITE" id="PS50004"/>
    </source>
</evidence>
<evidence type="ECO:0000256" key="1">
    <source>
        <dbReference type="ARBA" id="ARBA00004141"/>
    </source>
</evidence>
<dbReference type="Gramene" id="GBG66883">
    <property type="protein sequence ID" value="GBG66883"/>
    <property type="gene ID" value="CBR_g72638"/>
</dbReference>
<dbReference type="InterPro" id="IPR035892">
    <property type="entry name" value="C2_domain_sf"/>
</dbReference>
<feature type="transmembrane region" description="Helical" evidence="7">
    <location>
        <begin position="814"/>
        <end position="839"/>
    </location>
</feature>
<dbReference type="Pfam" id="PF08372">
    <property type="entry name" value="PRT_C"/>
    <property type="match status" value="1"/>
</dbReference>
<feature type="domain" description="C2" evidence="8">
    <location>
        <begin position="393"/>
        <end position="518"/>
    </location>
</feature>
<feature type="domain" description="C2" evidence="8">
    <location>
        <begin position="554"/>
        <end position="676"/>
    </location>
</feature>